<proteinExistence type="predicted"/>
<keyword evidence="6" id="KW-0804">Transcription</keyword>
<dbReference type="PROSITE" id="PS51843">
    <property type="entry name" value="NR_LBD"/>
    <property type="match status" value="1"/>
</dbReference>
<dbReference type="GO" id="GO:0030154">
    <property type="term" value="P:cell differentiation"/>
    <property type="evidence" value="ECO:0007669"/>
    <property type="project" value="TreeGrafter"/>
</dbReference>
<dbReference type="SUPFAM" id="SSF57716">
    <property type="entry name" value="Glucocorticoid receptor-like (DNA-binding domain)"/>
    <property type="match status" value="1"/>
</dbReference>
<evidence type="ECO:0000256" key="8">
    <source>
        <dbReference type="ARBA" id="ARBA00023242"/>
    </source>
</evidence>
<reference evidence="11" key="1">
    <citation type="submission" date="2020-11" db="EMBL/GenBank/DDBJ databases">
        <authorList>
            <person name="Tran Van P."/>
        </authorList>
    </citation>
    <scope>NUCLEOTIDE SEQUENCE</scope>
</reference>
<dbReference type="OrthoDB" id="6352325at2759"/>
<dbReference type="SMART" id="SM00399">
    <property type="entry name" value="ZnF_C4"/>
    <property type="match status" value="1"/>
</dbReference>
<evidence type="ECO:0000259" key="9">
    <source>
        <dbReference type="PROSITE" id="PS51030"/>
    </source>
</evidence>
<evidence type="ECO:0000313" key="11">
    <source>
        <dbReference type="EMBL" id="CAD7619529.1"/>
    </source>
</evidence>
<dbReference type="GO" id="GO:0000122">
    <property type="term" value="P:negative regulation of transcription by RNA polymerase II"/>
    <property type="evidence" value="ECO:0007669"/>
    <property type="project" value="TreeGrafter"/>
</dbReference>
<dbReference type="EMBL" id="OC854579">
    <property type="protein sequence ID" value="CAD7619529.1"/>
    <property type="molecule type" value="Genomic_DNA"/>
</dbReference>
<dbReference type="PROSITE" id="PS51030">
    <property type="entry name" value="NUCLEAR_REC_DBD_2"/>
    <property type="match status" value="1"/>
</dbReference>
<protein>
    <recommendedName>
        <fullName evidence="13">F-box domain-containing protein</fullName>
    </recommendedName>
</protein>
<evidence type="ECO:0000256" key="6">
    <source>
        <dbReference type="ARBA" id="ARBA00023163"/>
    </source>
</evidence>
<dbReference type="GO" id="GO:0045944">
    <property type="term" value="P:positive regulation of transcription by RNA polymerase II"/>
    <property type="evidence" value="ECO:0007669"/>
    <property type="project" value="TreeGrafter"/>
</dbReference>
<dbReference type="Gene3D" id="1.10.565.10">
    <property type="entry name" value="Retinoid X Receptor"/>
    <property type="match status" value="1"/>
</dbReference>
<dbReference type="GO" id="GO:0008270">
    <property type="term" value="F:zinc ion binding"/>
    <property type="evidence" value="ECO:0007669"/>
    <property type="project" value="UniProtKB-KW"/>
</dbReference>
<dbReference type="PANTHER" id="PTHR24082">
    <property type="entry name" value="NUCLEAR HORMONE RECEPTOR"/>
    <property type="match status" value="1"/>
</dbReference>
<dbReference type="Gene3D" id="3.80.10.10">
    <property type="entry name" value="Ribonuclease Inhibitor"/>
    <property type="match status" value="3"/>
</dbReference>
<keyword evidence="12" id="KW-1185">Reference proteome</keyword>
<gene>
    <name evidence="11" type="ORF">OSB1V03_LOCUS30</name>
</gene>
<dbReference type="CDD" id="cd09917">
    <property type="entry name" value="F-box_SF"/>
    <property type="match status" value="2"/>
</dbReference>
<evidence type="ECO:0000313" key="12">
    <source>
        <dbReference type="Proteomes" id="UP000759131"/>
    </source>
</evidence>
<dbReference type="SUPFAM" id="SSF48508">
    <property type="entry name" value="Nuclear receptor ligand-binding domain"/>
    <property type="match status" value="1"/>
</dbReference>
<evidence type="ECO:0000256" key="3">
    <source>
        <dbReference type="ARBA" id="ARBA00022833"/>
    </source>
</evidence>
<evidence type="ECO:0008006" key="13">
    <source>
        <dbReference type="Google" id="ProtNLM"/>
    </source>
</evidence>
<keyword evidence="4" id="KW-0805">Transcription regulation</keyword>
<keyword evidence="8" id="KW-0539">Nucleus</keyword>
<dbReference type="InterPro" id="IPR000536">
    <property type="entry name" value="Nucl_hrmn_rcpt_lig-bd"/>
</dbReference>
<dbReference type="InterPro" id="IPR032675">
    <property type="entry name" value="LRR_dom_sf"/>
</dbReference>
<name>A0A7R9KAR2_9ACAR</name>
<dbReference type="SMART" id="SM00256">
    <property type="entry name" value="FBOX"/>
    <property type="match status" value="3"/>
</dbReference>
<sequence>MDVFILMQRVVNLDELKCFLGGNCEITVDNRKHCKRCRLNKCLAAGMKTRLIYSRKLKWDINYLNDNQVVEDSSNSGEDLLSSDFSDNQCIDESVGNVCDDNISTNISEQQLVSINRPLTDYSTVFNELEANRFTELLNGIKKLQSIVKIRDQTIVDEMSDGFRVMNIKHENGIKDIVQMSKLLSGFSDLCAEDQLVLIKYSSIEINLLRMVSLFNFQECYWDIGDSSYLVRLDLFKHHKLIGEMQTTYDCHTEFLQSIGHDWESDPLIIDFLTAILLFNANRPHLSDRTLINGALERPSLATQQNTSLCRALIEEMSSRRRHVMNDDILLDLFKYLDIKDLFSLQRVSQQFSRCSQQVLQKKREVSVGFNDLKRDSRIRCFKPNFEVKDWNRLDITPAISFIGINLVLNHNRNQNMESIVRQFRDVKKLYLSTTVISFKTLELIVNQWSHLEEIYINGIDIYDSSDKTITEWTQLLSKVKHITIGSIDRKYVSLLTDIIKYLPSLQSVNVWRLMDNQSITLSVLTDCLSANIQFLTIGVNPADSQALEVITTKCQQIKKLCIYECYRPVNVTDFDLWNQWFAMVCHRLKALKYLKFVLFDISAKELAKNIAKLNELQTLDITFRMFSHIEDFPRMCFDTQEMAKYMQPMVSLKTLSLREMKCSPNRWSNFSQIFPNVRKLTFGYMYYRSECKHGDDCIECFYRCMDSVSKLPKLKHIFIGYAPNGCHITRHILELFANVDQLSIEYCNEDIIDELIHFIVFTLDNRRRVFRLNMWSNDKRRLIERMATIDIPMNGCVIFGHLFYNQRIEEMSSRRRHVMNDDILLDIFKRLDLKDLFGWQRVSQQFSRCSQQVLKCKREVSVGFNDFKTNSKIRWFKQNFEVNDWNLIDITPAISLIGINLVLNHNRNQNMESIVRQFRDVKKLYLSTTVISFKTLELIVNQWPHLEELLVYDIDIYDSSDKTITEWTQLLFKVKHITIGSIDRKYVSLLTDIIANLPSFQSVNVWRISGNQTITLSVLTDCLSANIQSLKIGVNPADSQAIDVITTKCQQIKKLSIYESYRPVNVTDFDFWNQWFAMVCDRLKALKYLKFIFFDISAKELAKNMAKLNELQTLIINCLAFIHTEDFTRMCFDTQEMARYMRPMVSLKTLSLRGMNCSPNRWSNFSQIFPNVRQLTVDYMYYRSDCKHGDDCNECFYRCMDCVSKLPKLKHIFIGYAPNGCHITQHILELFASVDQLSIDYCNEDMIDELIHFIVFTLDNRRREFRLNMWSNDKRLLIQRMATIDIPMNVIRGLRQRDKEMSSRRRHVMNDDIMLDIFKRLDIKDLFSLQRVSQQFSRCSQGVIRTKKIVSIGFNDLETTSGLRRFNRSFEAKDWNRIDITPAITISMIGIDLAFGYRLESIVRQFRGVKYLYLSSTVITFKILEFFINQWPRLESLHINRIDLVATSETVSEWAQLLSTIKYINIRYIDGKYVSFLINIMQRMSSLQALKIWCFWSNIWNQTTTVSLLTDCLSVNIKSLDIGVTPAYSQAIDVITSKCPQITRLHIYESWEETNSVEFDLWNQWFVMICDRLKCLQHLNTRLGDISAKVFAQSLAKLENLKALQIIETSNDWIQSMCFDTQGLAKYVRPMVSMRSLSLNGLKCSPNRWSNLAQIFPNVRKMSVDYMYCRTDCKDGNDCNLCFYRCMKRVSKLPELKHIIIGNVSDGRITRHIVELFAGVNRLSINGRPEEDLIEVLIHFLTETLANRRRVFCLDLLPIVKKKLIQKMEEMDVSMPESVIVGHVFSTQYAHQ</sequence>
<dbReference type="SUPFAM" id="SSF52047">
    <property type="entry name" value="RNI-like"/>
    <property type="match status" value="3"/>
</dbReference>
<evidence type="ECO:0000259" key="10">
    <source>
        <dbReference type="PROSITE" id="PS51843"/>
    </source>
</evidence>
<evidence type="ECO:0000256" key="1">
    <source>
        <dbReference type="ARBA" id="ARBA00022723"/>
    </source>
</evidence>
<dbReference type="Pfam" id="PF00105">
    <property type="entry name" value="zf-C4"/>
    <property type="match status" value="1"/>
</dbReference>
<dbReference type="GO" id="GO:0000978">
    <property type="term" value="F:RNA polymerase II cis-regulatory region sequence-specific DNA binding"/>
    <property type="evidence" value="ECO:0007669"/>
    <property type="project" value="TreeGrafter"/>
</dbReference>
<keyword evidence="5" id="KW-0238">DNA-binding</keyword>
<keyword evidence="1" id="KW-0479">Metal-binding</keyword>
<evidence type="ECO:0000256" key="7">
    <source>
        <dbReference type="ARBA" id="ARBA00023170"/>
    </source>
</evidence>
<dbReference type="InterPro" id="IPR035500">
    <property type="entry name" value="NHR-like_dom_sf"/>
</dbReference>
<keyword evidence="7" id="KW-0675">Receptor</keyword>
<accession>A0A7R9KAR2</accession>
<dbReference type="Proteomes" id="UP000759131">
    <property type="component" value="Unassembled WGS sequence"/>
</dbReference>
<dbReference type="EMBL" id="CAJPIZ010000004">
    <property type="protein sequence ID" value="CAG2099959.1"/>
    <property type="molecule type" value="Genomic_DNA"/>
</dbReference>
<dbReference type="Pfam" id="PF00646">
    <property type="entry name" value="F-box"/>
    <property type="match status" value="2"/>
</dbReference>
<dbReference type="InterPro" id="IPR001628">
    <property type="entry name" value="Znf_hrmn_rcpt"/>
</dbReference>
<dbReference type="Gene3D" id="3.30.50.10">
    <property type="entry name" value="Erythroid Transcription Factor GATA-1, subunit A"/>
    <property type="match status" value="1"/>
</dbReference>
<keyword evidence="2" id="KW-0863">Zinc-finger</keyword>
<dbReference type="InterPro" id="IPR050234">
    <property type="entry name" value="Nuclear_hormone_rcpt_NR1"/>
</dbReference>
<evidence type="ECO:0000256" key="5">
    <source>
        <dbReference type="ARBA" id="ARBA00023125"/>
    </source>
</evidence>
<dbReference type="PANTHER" id="PTHR24082:SF283">
    <property type="entry name" value="NUCLEAR HORMONE RECEPTOR HR96"/>
    <property type="match status" value="1"/>
</dbReference>
<dbReference type="InterPro" id="IPR013088">
    <property type="entry name" value="Znf_NHR/GATA"/>
</dbReference>
<evidence type="ECO:0000256" key="4">
    <source>
        <dbReference type="ARBA" id="ARBA00023015"/>
    </source>
</evidence>
<dbReference type="InterPro" id="IPR001810">
    <property type="entry name" value="F-box_dom"/>
</dbReference>
<dbReference type="GO" id="GO:0004879">
    <property type="term" value="F:nuclear receptor activity"/>
    <property type="evidence" value="ECO:0007669"/>
    <property type="project" value="TreeGrafter"/>
</dbReference>
<keyword evidence="3" id="KW-0862">Zinc</keyword>
<feature type="domain" description="NR LBD" evidence="10">
    <location>
        <begin position="136"/>
        <end position="381"/>
    </location>
</feature>
<feature type="domain" description="Nuclear receptor" evidence="9">
    <location>
        <begin position="1"/>
        <end position="54"/>
    </location>
</feature>
<evidence type="ECO:0000256" key="2">
    <source>
        <dbReference type="ARBA" id="ARBA00022771"/>
    </source>
</evidence>
<organism evidence="11">
    <name type="scientific">Medioppia subpectinata</name>
    <dbReference type="NCBI Taxonomy" id="1979941"/>
    <lineage>
        <taxon>Eukaryota</taxon>
        <taxon>Metazoa</taxon>
        <taxon>Ecdysozoa</taxon>
        <taxon>Arthropoda</taxon>
        <taxon>Chelicerata</taxon>
        <taxon>Arachnida</taxon>
        <taxon>Acari</taxon>
        <taxon>Acariformes</taxon>
        <taxon>Sarcoptiformes</taxon>
        <taxon>Oribatida</taxon>
        <taxon>Brachypylina</taxon>
        <taxon>Oppioidea</taxon>
        <taxon>Oppiidae</taxon>
        <taxon>Medioppia</taxon>
    </lineage>
</organism>